<dbReference type="Gene3D" id="3.90.190.10">
    <property type="entry name" value="Protein tyrosine phosphatase superfamily"/>
    <property type="match status" value="1"/>
</dbReference>
<protein>
    <submittedName>
        <fullName evidence="6">Uncharacterized protein</fullName>
    </submittedName>
</protein>
<feature type="region of interest" description="Disordered" evidence="3">
    <location>
        <begin position="1"/>
        <end position="20"/>
    </location>
</feature>
<dbReference type="SUPFAM" id="SSF53474">
    <property type="entry name" value="alpha/beta-Hydrolases"/>
    <property type="match status" value="1"/>
</dbReference>
<dbReference type="PROSITE" id="PS50056">
    <property type="entry name" value="TYR_PHOSPHATASE_2"/>
    <property type="match status" value="1"/>
</dbReference>
<feature type="domain" description="Tyrosine-protein phosphatase" evidence="4">
    <location>
        <begin position="518"/>
        <end position="665"/>
    </location>
</feature>
<evidence type="ECO:0000313" key="7">
    <source>
        <dbReference type="Proteomes" id="UP000790833"/>
    </source>
</evidence>
<keyword evidence="7" id="KW-1185">Reference proteome</keyword>
<dbReference type="Proteomes" id="UP000790833">
    <property type="component" value="Unassembled WGS sequence"/>
</dbReference>
<dbReference type="EMBL" id="JAHMUF010000014">
    <property type="protein sequence ID" value="KAG7193098.1"/>
    <property type="molecule type" value="Genomic_DNA"/>
</dbReference>
<gene>
    <name evidence="6" type="ORF">KQ657_001215</name>
</gene>
<dbReference type="SMART" id="SM00195">
    <property type="entry name" value="DSPc"/>
    <property type="match status" value="1"/>
</dbReference>
<dbReference type="PANTHER" id="PTHR10367:SF25">
    <property type="entry name" value="DUAL SPECIFICITY PHOSPHATASE CATALYTIC DOMAIN PROTEIN (AFU_ORTHOLOGUE AFUA_1G03540)"/>
    <property type="match status" value="1"/>
</dbReference>
<evidence type="ECO:0000259" key="5">
    <source>
        <dbReference type="PROSITE" id="PS50056"/>
    </source>
</evidence>
<reference evidence="6" key="1">
    <citation type="submission" date="2021-03" db="EMBL/GenBank/DDBJ databases">
        <authorList>
            <person name="Palmer J.M."/>
        </authorList>
    </citation>
    <scope>NUCLEOTIDE SEQUENCE</scope>
    <source>
        <strain evidence="6">ARV_011</strain>
    </source>
</reference>
<dbReference type="GO" id="GO:0006370">
    <property type="term" value="P:7-methylguanosine mRNA capping"/>
    <property type="evidence" value="ECO:0007669"/>
    <property type="project" value="TreeGrafter"/>
</dbReference>
<feature type="domain" description="Tyrosine specific protein phosphatases" evidence="5">
    <location>
        <begin position="587"/>
        <end position="646"/>
    </location>
</feature>
<dbReference type="InterPro" id="IPR020422">
    <property type="entry name" value="TYR_PHOSPHATASE_DUAL_dom"/>
</dbReference>
<comment type="caution">
    <text evidence="6">The sequence shown here is derived from an EMBL/GenBank/DDBJ whole genome shotgun (WGS) entry which is preliminary data.</text>
</comment>
<dbReference type="PROSITE" id="PS00383">
    <property type="entry name" value="TYR_PHOSPHATASE_1"/>
    <property type="match status" value="1"/>
</dbReference>
<dbReference type="Gene3D" id="3.40.50.1820">
    <property type="entry name" value="alpha/beta hydrolase"/>
    <property type="match status" value="1"/>
</dbReference>
<dbReference type="RefSeq" id="XP_043048647.1">
    <property type="nucleotide sequence ID" value="XM_043192015.1"/>
</dbReference>
<evidence type="ECO:0000259" key="4">
    <source>
        <dbReference type="PROSITE" id="PS50054"/>
    </source>
</evidence>
<dbReference type="InterPro" id="IPR029021">
    <property type="entry name" value="Prot-tyrosine_phosphatase-like"/>
</dbReference>
<dbReference type="InterPro" id="IPR051029">
    <property type="entry name" value="mRNA_Capping_Enz/RNA_Phosphat"/>
</dbReference>
<dbReference type="SUPFAM" id="SSF52799">
    <property type="entry name" value="(Phosphotyrosine protein) phosphatases II"/>
    <property type="match status" value="1"/>
</dbReference>
<dbReference type="GeneID" id="66114589"/>
<dbReference type="InterPro" id="IPR029058">
    <property type="entry name" value="AB_hydrolase_fold"/>
</dbReference>
<dbReference type="InterPro" id="IPR000340">
    <property type="entry name" value="Dual-sp_phosphatase_cat-dom"/>
</dbReference>
<keyword evidence="2" id="KW-0904">Protein phosphatase</keyword>
<dbReference type="PANTHER" id="PTHR10367">
    <property type="entry name" value="MRNA-CAPPING ENZYME"/>
    <property type="match status" value="1"/>
</dbReference>
<accession>A0A9P7V8G0</accession>
<dbReference type="InterPro" id="IPR000073">
    <property type="entry name" value="AB_hydrolase_1"/>
</dbReference>
<keyword evidence="1" id="KW-0378">Hydrolase</keyword>
<evidence type="ECO:0000313" key="6">
    <source>
        <dbReference type="EMBL" id="KAG7193098.1"/>
    </source>
</evidence>
<evidence type="ECO:0000256" key="2">
    <source>
        <dbReference type="ARBA" id="ARBA00022912"/>
    </source>
</evidence>
<sequence length="665" mass="75326">MLLSDEEEQEPLRATVTSGDTTNIDNTAIYSQGTNSSNYIKELADSQEACTKQLLPRIFQFLRLQVLRQSNALEEYVMQHEANDCSLVSKYKQVVTIDMSHDSSVSVDKVILSGLHIPHPLVSFMSNENNQNAPTSIDLPKELHESPIIVFIHGLGGQISQFEPLMGLLSQALEIMAIDLPGFGNSCLAFDHKGKLITEFTQDERDSISLSIKAMSWTDFETDNIVTIVLEYIRQYISLDKTIILVGHSMGTHISTKVASRLPQSKVEGLILLSPPEFHDDVSETNLGGVVVQPAHRFAFFTYFPWLFNVFRTWDRLPGLSSASVQRQLTKENNSNFYIKLRQFRWNMDVDSEIVLKYIYGFSKARCSELITAISKFNDRVQDKRVYEKTLFVGGEEDLMTPVRHIDEVVSILESKFGKKVTHSIKIPNVGHSLLLSKPEFISGVILNHVESKFPERLHLSPAWVLKVKAEISGDKWGLKNEQKWSKIKLLSANITRRNGTERAPLLGMKTLREGDVNHSPSALEARFYGDHHHDSDNNYDKPKGKLIAVVDISADIPPYSPKSFEHIKYYKCATVSKVVPDAQAARRFIQLIDDIFASTNEPDPLIVVHCHYGFNRTGFLICCYLIEKLGWSVPEAIDGFKEAKPPGIKHQHFIDELYVRYENK</sequence>
<dbReference type="AlphaFoldDB" id="A0A9P7V8G0"/>
<dbReference type="PROSITE" id="PS50054">
    <property type="entry name" value="TYR_PHOSPHATASE_DUAL"/>
    <property type="match status" value="1"/>
</dbReference>
<organism evidence="6 7">
    <name type="scientific">Scheffersomyces spartinae</name>
    <dbReference type="NCBI Taxonomy" id="45513"/>
    <lineage>
        <taxon>Eukaryota</taxon>
        <taxon>Fungi</taxon>
        <taxon>Dikarya</taxon>
        <taxon>Ascomycota</taxon>
        <taxon>Saccharomycotina</taxon>
        <taxon>Pichiomycetes</taxon>
        <taxon>Debaryomycetaceae</taxon>
        <taxon>Scheffersomyces</taxon>
    </lineage>
</organism>
<dbReference type="GO" id="GO:0004721">
    <property type="term" value="F:phosphoprotein phosphatase activity"/>
    <property type="evidence" value="ECO:0007669"/>
    <property type="project" value="UniProtKB-KW"/>
</dbReference>
<dbReference type="Pfam" id="PF00561">
    <property type="entry name" value="Abhydrolase_1"/>
    <property type="match status" value="1"/>
</dbReference>
<name>A0A9P7V8G0_9ASCO</name>
<dbReference type="InterPro" id="IPR016130">
    <property type="entry name" value="Tyr_Pase_AS"/>
</dbReference>
<proteinExistence type="predicted"/>
<dbReference type="InterPro" id="IPR000387">
    <property type="entry name" value="Tyr_Pase_dom"/>
</dbReference>
<dbReference type="OrthoDB" id="428974at2759"/>
<evidence type="ECO:0000256" key="1">
    <source>
        <dbReference type="ARBA" id="ARBA00022801"/>
    </source>
</evidence>
<dbReference type="Pfam" id="PF00782">
    <property type="entry name" value="DSPc"/>
    <property type="match status" value="1"/>
</dbReference>
<evidence type="ECO:0000256" key="3">
    <source>
        <dbReference type="SAM" id="MobiDB-lite"/>
    </source>
</evidence>
<dbReference type="GO" id="GO:0004484">
    <property type="term" value="F:mRNA guanylyltransferase activity"/>
    <property type="evidence" value="ECO:0007669"/>
    <property type="project" value="TreeGrafter"/>
</dbReference>